<name>D3PF67_DEFDS</name>
<dbReference type="KEGG" id="ddf:DEFDS_P239"/>
<dbReference type="AlphaFoldDB" id="D3PF67"/>
<sequence length="572" mass="64219">MTRRNNKLILILMIICLLFSFNISSYAGFSDFIKSNGSQGSSYNKGKTKTHKFFGGSGSNSISAEQDLSKSSASIGIKADCNQIQLDFNFSALINDVMDDLSQVIKTYGQIKLVNTIIFSLAYLESAHQCKALLPKELGASFVTKELASRISKSIKEDLSDAFSTGRSAVGGSASFGERKTEVKPTKVAKAVTKASTEVQKQGGELFLACIDEHIPENEKKIVRYLNWSISLGFEKYFKLRQECMLKSEQAEMDIVQMLKQYKNTGEIVFADAVRIRDDGTIEMLAKRSSVPTITQDKNILKVSANDFVNWGISHDIDPLIINIIGGHILYIIKNFDNVSQMGIGNYIINMICYSLSSYTIDFSSTLKSLTEVNYKQYTVNEYLNTMYVAYKQLYDVLKSSTDNSDKVITFTADEVLQYILDSYRNYGSYRPIIVKSIMVYLASKGVVANEGDLTIDKINEILKSESNFIKYVAAGYLLYLIEKSGYEYGVYNLPDYMNANFYESVKKLASTYLALRKAVEAERMNNPSAEITLTKVTKLIQQNAISYTDLERDLEYKGLYGLINTKCKLLN</sequence>
<dbReference type="HOGENOM" id="CLU_476281_0_0_0"/>
<protein>
    <submittedName>
        <fullName evidence="1">Uncharacterized protein</fullName>
    </submittedName>
</protein>
<keyword evidence="1" id="KW-0614">Plasmid</keyword>
<dbReference type="EMBL" id="AP011530">
    <property type="protein sequence ID" value="BAI81859.1"/>
    <property type="molecule type" value="Genomic_DNA"/>
</dbReference>
<keyword evidence="2" id="KW-1185">Reference proteome</keyword>
<reference evidence="1 2" key="1">
    <citation type="journal article" date="2010" name="DNA Res.">
        <title>Bacterial lifestyle in a deep-sea hydrothermal vent chimney revealed by the genome sequence of the thermophilic bacterium Deferribacter desulfuricans SSM1.</title>
        <authorList>
            <person name="Takaki Y."/>
            <person name="Shimamura S."/>
            <person name="Nakagawa S."/>
            <person name="Fukuhara Y."/>
            <person name="Horikawa H."/>
            <person name="Ankai A."/>
            <person name="Harada T."/>
            <person name="Hosoyama A."/>
            <person name="Oguchi A."/>
            <person name="Fukui S."/>
            <person name="Fujita N."/>
            <person name="Takami H."/>
            <person name="Takai K."/>
        </authorList>
    </citation>
    <scope>NUCLEOTIDE SEQUENCE [LARGE SCALE GENOMIC DNA]</scope>
    <source>
        <strain evidence="2">DSM 14783 / JCM 11476 / NBRC 101012 / SSM1</strain>
        <plasmid evidence="2">Plasmid megaplasmid pDF308</plasmid>
    </source>
</reference>
<accession>D3PF67</accession>
<proteinExistence type="predicted"/>
<evidence type="ECO:0000313" key="1">
    <source>
        <dbReference type="EMBL" id="BAI81859.1"/>
    </source>
</evidence>
<gene>
    <name evidence="1" type="ordered locus">DEFDS_P239</name>
</gene>
<organism evidence="1 2">
    <name type="scientific">Deferribacter desulfuricans (strain DSM 14783 / JCM 11476 / NBRC 101012 / SSM1)</name>
    <dbReference type="NCBI Taxonomy" id="639282"/>
    <lineage>
        <taxon>Bacteria</taxon>
        <taxon>Pseudomonadati</taxon>
        <taxon>Deferribacterota</taxon>
        <taxon>Deferribacteres</taxon>
        <taxon>Deferribacterales</taxon>
        <taxon>Deferribacteraceae</taxon>
        <taxon>Deferribacter</taxon>
    </lineage>
</organism>
<dbReference type="Proteomes" id="UP000001520">
    <property type="component" value="Plasmid megaplasmid pDF308"/>
</dbReference>
<evidence type="ECO:0000313" key="2">
    <source>
        <dbReference type="Proteomes" id="UP000001520"/>
    </source>
</evidence>
<geneLocation type="plasmid" evidence="1 2">
    <name>megaplasmid pDF308</name>
</geneLocation>